<keyword evidence="3" id="KW-0812">Transmembrane</keyword>
<keyword evidence="2" id="KW-1015">Disulfide bond</keyword>
<reference evidence="6" key="2">
    <citation type="submission" date="2025-09" db="UniProtKB">
        <authorList>
            <consortium name="Ensembl"/>
        </authorList>
    </citation>
    <scope>IDENTIFICATION</scope>
</reference>
<evidence type="ECO:0000256" key="4">
    <source>
        <dbReference type="SAM" id="SignalP"/>
    </source>
</evidence>
<proteinExistence type="predicted"/>
<keyword evidence="3" id="KW-1133">Transmembrane helix</keyword>
<feature type="domain" description="Ig-like" evidence="5">
    <location>
        <begin position="117"/>
        <end position="199"/>
    </location>
</feature>
<dbReference type="PANTHER" id="PTHR11481">
    <property type="entry name" value="IMMUNOGLOBULIN FC RECEPTOR"/>
    <property type="match status" value="1"/>
</dbReference>
<dbReference type="InterPro" id="IPR003599">
    <property type="entry name" value="Ig_sub"/>
</dbReference>
<feature type="domain" description="Ig-like" evidence="5">
    <location>
        <begin position="301"/>
        <end position="379"/>
    </location>
</feature>
<dbReference type="GO" id="GO:0007166">
    <property type="term" value="P:cell surface receptor signaling pathway"/>
    <property type="evidence" value="ECO:0007669"/>
    <property type="project" value="TreeGrafter"/>
</dbReference>
<feature type="chain" id="PRO_5034445129" description="Ig-like domain-containing protein" evidence="4">
    <location>
        <begin position="17"/>
        <end position="991"/>
    </location>
</feature>
<evidence type="ECO:0000313" key="7">
    <source>
        <dbReference type="Proteomes" id="UP000694569"/>
    </source>
</evidence>
<keyword evidence="3" id="KW-0472">Membrane</keyword>
<dbReference type="SUPFAM" id="SSF48726">
    <property type="entry name" value="Immunoglobulin"/>
    <property type="match status" value="8"/>
</dbReference>
<dbReference type="OrthoDB" id="6151406at2759"/>
<name>A0A8C5M3W3_9ANUR</name>
<dbReference type="GO" id="GO:0006955">
    <property type="term" value="P:immune response"/>
    <property type="evidence" value="ECO:0007669"/>
    <property type="project" value="TreeGrafter"/>
</dbReference>
<dbReference type="Gene3D" id="2.60.40.10">
    <property type="entry name" value="Immunoglobulins"/>
    <property type="match status" value="7"/>
</dbReference>
<dbReference type="InterPro" id="IPR007110">
    <property type="entry name" value="Ig-like_dom"/>
</dbReference>
<dbReference type="GO" id="GO:0004888">
    <property type="term" value="F:transmembrane signaling receptor activity"/>
    <property type="evidence" value="ECO:0007669"/>
    <property type="project" value="TreeGrafter"/>
</dbReference>
<dbReference type="AlphaFoldDB" id="A0A8C5M3W3"/>
<dbReference type="PANTHER" id="PTHR11481:SF121">
    <property type="entry name" value="CARCINOEMBRYONIC ANTIGEN-RELATED CELL ADHESION MOLECULE 5"/>
    <property type="match status" value="1"/>
</dbReference>
<dbReference type="InterPro" id="IPR036179">
    <property type="entry name" value="Ig-like_dom_sf"/>
</dbReference>
<reference evidence="6" key="1">
    <citation type="submission" date="2025-08" db="UniProtKB">
        <authorList>
            <consortium name="Ensembl"/>
        </authorList>
    </citation>
    <scope>IDENTIFICATION</scope>
</reference>
<dbReference type="Ensembl" id="ENSLLET00000007772.1">
    <property type="protein sequence ID" value="ENSLLEP00000007466.1"/>
    <property type="gene ID" value="ENSLLEG00000004730.1"/>
</dbReference>
<dbReference type="GO" id="GO:0009897">
    <property type="term" value="C:external side of plasma membrane"/>
    <property type="evidence" value="ECO:0007669"/>
    <property type="project" value="TreeGrafter"/>
</dbReference>
<evidence type="ECO:0000313" key="6">
    <source>
        <dbReference type="Ensembl" id="ENSLLEP00000007466.1"/>
    </source>
</evidence>
<dbReference type="InterPro" id="IPR050488">
    <property type="entry name" value="Ig_Fc_receptor"/>
</dbReference>
<organism evidence="6 7">
    <name type="scientific">Leptobrachium leishanense</name>
    <name type="common">Leishan spiny toad</name>
    <dbReference type="NCBI Taxonomy" id="445787"/>
    <lineage>
        <taxon>Eukaryota</taxon>
        <taxon>Metazoa</taxon>
        <taxon>Chordata</taxon>
        <taxon>Craniata</taxon>
        <taxon>Vertebrata</taxon>
        <taxon>Euteleostomi</taxon>
        <taxon>Amphibia</taxon>
        <taxon>Batrachia</taxon>
        <taxon>Anura</taxon>
        <taxon>Pelobatoidea</taxon>
        <taxon>Megophryidae</taxon>
        <taxon>Leptobrachium</taxon>
    </lineage>
</organism>
<evidence type="ECO:0000256" key="2">
    <source>
        <dbReference type="ARBA" id="ARBA00023157"/>
    </source>
</evidence>
<keyword evidence="1 4" id="KW-0732">Signal</keyword>
<sequence length="991" mass="109721">MLLLAGILFFPLCLLASDLPQTPSISPNPSQPVYIRGETITLICSSPDGSTVSGVKYFKNNEKIHTGDTPLLILSTITSDVSGNYSCMFWDDKGENQTESSISDTVSIRVIDPPSSPSISLTPSYPVYIRGEKVTVICSLPVDFAVNGIKYYRNGSEVHAEKILVIPTVTNGDAGIYYCIYQETKDGRTVMSSPSNTVTIRVIDPLGAPSIALNPSHPVYINGEMVTVTCSSPIDSAVKNIKYFRNGADTSTEEILVIPEVTHEHAGNYSCEYKEMRDGRTITSPFSNIVIISVVDPLRAPSITLNPSHPVYISGEKVNVTCSSPSDSAASSITYYRNGRKNSNEEILVISSVAHVNAGNYSCEYKEMKNGRTIKSPISNTVIISVVDQPPSPSISLNPTHPVYVIGEMITILCSPLAGSAVSGIKIYSKKQKSDSKDRLVIPKVTHSNAGDYFCLYQEMKGGRTITSLPSNTVTVHVIDPLPVPTLEEKSHKPIYLLGDDLYLICSASSLYYVTHIHIYRNNEYVAHVRKDQQFSLSYNITSLQKPMCGSYSCQYSAKVSGREIQSPKSNSLHITLTDPLPFPTLEEKSHKPIYLLGDDLYLICSASSLYYVTHIHIYRNNEDVAHVRKDQQFSLSYNITSLQKPMCGSYSCQYSAKVSGREIQSPKSNSLHITLTDLPSPPLLSINPNHSMYVNGEKISLLCNAGFEGALYIVYKNGKPIDLKYLFTIKNDSGGSYTCSYKKNIKERLVESNNSVPVIFTVIEPPPPPNITFDSPVQKVEDRFQVTLNCSISIPDSNISRSFYFIRADVDNKSRNTRGVSASLVWDLEPVENALFYCEYEVEISGRNVRSARSNMLIVPLTEASFFSSPVIAGIIGGLALLICLIMILTVYIRNKKGNRKNSLRFSWYWKEKQSQHKIPSPRPKSPLKNAQEPLECARISRAASINLSELSITEKDEDASHDTMNFSTFQLHKRNNEEDLCSWAGQSEA</sequence>
<accession>A0A8C5M3W3</accession>
<feature type="domain" description="Ig-like" evidence="5">
    <location>
        <begin position="209"/>
        <end position="283"/>
    </location>
</feature>
<evidence type="ECO:0000256" key="3">
    <source>
        <dbReference type="SAM" id="Phobius"/>
    </source>
</evidence>
<dbReference type="InterPro" id="IPR003598">
    <property type="entry name" value="Ig_sub2"/>
</dbReference>
<keyword evidence="7" id="KW-1185">Reference proteome</keyword>
<feature type="signal peptide" evidence="4">
    <location>
        <begin position="1"/>
        <end position="16"/>
    </location>
</feature>
<dbReference type="PROSITE" id="PS50835">
    <property type="entry name" value="IG_LIKE"/>
    <property type="match status" value="4"/>
</dbReference>
<dbReference type="Pfam" id="PF13895">
    <property type="entry name" value="Ig_2"/>
    <property type="match status" value="4"/>
</dbReference>
<dbReference type="InterPro" id="IPR013783">
    <property type="entry name" value="Ig-like_fold"/>
</dbReference>
<dbReference type="GeneTree" id="ENSGT00940000156511"/>
<evidence type="ECO:0000256" key="1">
    <source>
        <dbReference type="ARBA" id="ARBA00022729"/>
    </source>
</evidence>
<dbReference type="Proteomes" id="UP000694569">
    <property type="component" value="Unplaced"/>
</dbReference>
<dbReference type="SMART" id="SM00408">
    <property type="entry name" value="IGc2"/>
    <property type="match status" value="5"/>
</dbReference>
<protein>
    <recommendedName>
        <fullName evidence="5">Ig-like domain-containing protein</fullName>
    </recommendedName>
</protein>
<feature type="transmembrane region" description="Helical" evidence="3">
    <location>
        <begin position="872"/>
        <end position="894"/>
    </location>
</feature>
<feature type="domain" description="Ig-like" evidence="5">
    <location>
        <begin position="23"/>
        <end position="103"/>
    </location>
</feature>
<dbReference type="SMART" id="SM00409">
    <property type="entry name" value="IG"/>
    <property type="match status" value="7"/>
</dbReference>
<evidence type="ECO:0000259" key="5">
    <source>
        <dbReference type="PROSITE" id="PS50835"/>
    </source>
</evidence>